<reference evidence="1" key="2">
    <citation type="journal article" date="2015" name="Data Brief">
        <title>Shoot transcriptome of the giant reed, Arundo donax.</title>
        <authorList>
            <person name="Barrero R.A."/>
            <person name="Guerrero F.D."/>
            <person name="Moolhuijzen P."/>
            <person name="Goolsby J.A."/>
            <person name="Tidwell J."/>
            <person name="Bellgard S.E."/>
            <person name="Bellgard M.I."/>
        </authorList>
    </citation>
    <scope>NUCLEOTIDE SEQUENCE</scope>
    <source>
        <tissue evidence="1">Shoot tissue taken approximately 20 cm above the soil surface</tissue>
    </source>
</reference>
<accession>A0A0A9H930</accession>
<evidence type="ECO:0000313" key="1">
    <source>
        <dbReference type="EMBL" id="JAE32319.1"/>
    </source>
</evidence>
<name>A0A0A9H930_ARUDO</name>
<proteinExistence type="predicted"/>
<sequence>MLHRNQCKETFGTSYKSRMLQTMIT</sequence>
<organism evidence="1">
    <name type="scientific">Arundo donax</name>
    <name type="common">Giant reed</name>
    <name type="synonym">Donax arundinaceus</name>
    <dbReference type="NCBI Taxonomy" id="35708"/>
    <lineage>
        <taxon>Eukaryota</taxon>
        <taxon>Viridiplantae</taxon>
        <taxon>Streptophyta</taxon>
        <taxon>Embryophyta</taxon>
        <taxon>Tracheophyta</taxon>
        <taxon>Spermatophyta</taxon>
        <taxon>Magnoliopsida</taxon>
        <taxon>Liliopsida</taxon>
        <taxon>Poales</taxon>
        <taxon>Poaceae</taxon>
        <taxon>PACMAD clade</taxon>
        <taxon>Arundinoideae</taxon>
        <taxon>Arundineae</taxon>
        <taxon>Arundo</taxon>
    </lineage>
</organism>
<dbReference type="EMBL" id="GBRH01165577">
    <property type="protein sequence ID" value="JAE32319.1"/>
    <property type="molecule type" value="Transcribed_RNA"/>
</dbReference>
<dbReference type="AlphaFoldDB" id="A0A0A9H930"/>
<reference evidence="1" key="1">
    <citation type="submission" date="2014-09" db="EMBL/GenBank/DDBJ databases">
        <authorList>
            <person name="Magalhaes I.L.F."/>
            <person name="Oliveira U."/>
            <person name="Santos F.R."/>
            <person name="Vidigal T.H.D.A."/>
            <person name="Brescovit A.D."/>
            <person name="Santos A.J."/>
        </authorList>
    </citation>
    <scope>NUCLEOTIDE SEQUENCE</scope>
    <source>
        <tissue evidence="1">Shoot tissue taken approximately 20 cm above the soil surface</tissue>
    </source>
</reference>
<protein>
    <submittedName>
        <fullName evidence="1">Uncharacterized protein</fullName>
    </submittedName>
</protein>